<evidence type="ECO:0008006" key="3">
    <source>
        <dbReference type="Google" id="ProtNLM"/>
    </source>
</evidence>
<feature type="region of interest" description="Disordered" evidence="1">
    <location>
        <begin position="92"/>
        <end position="117"/>
    </location>
</feature>
<dbReference type="PRINTS" id="PR00834">
    <property type="entry name" value="PROTEASES2C"/>
</dbReference>
<gene>
    <name evidence="2" type="ORF">METZ01_LOCUS202094</name>
</gene>
<dbReference type="SUPFAM" id="SSF50494">
    <property type="entry name" value="Trypsin-like serine proteases"/>
    <property type="match status" value="1"/>
</dbReference>
<dbReference type="GO" id="GO:0006508">
    <property type="term" value="P:proteolysis"/>
    <property type="evidence" value="ECO:0007669"/>
    <property type="project" value="InterPro"/>
</dbReference>
<feature type="compositionally biased region" description="Basic and acidic residues" evidence="1">
    <location>
        <begin position="92"/>
        <end position="111"/>
    </location>
</feature>
<dbReference type="InterPro" id="IPR001940">
    <property type="entry name" value="Peptidase_S1C"/>
</dbReference>
<reference evidence="2" key="1">
    <citation type="submission" date="2018-05" db="EMBL/GenBank/DDBJ databases">
        <authorList>
            <person name="Lanie J.A."/>
            <person name="Ng W.-L."/>
            <person name="Kazmierczak K.M."/>
            <person name="Andrzejewski T.M."/>
            <person name="Davidsen T.M."/>
            <person name="Wayne K.J."/>
            <person name="Tettelin H."/>
            <person name="Glass J.I."/>
            <person name="Rusch D."/>
            <person name="Podicherti R."/>
            <person name="Tsui H.-C.T."/>
            <person name="Winkler M.E."/>
        </authorList>
    </citation>
    <scope>NUCLEOTIDE SEQUENCE</scope>
</reference>
<sequence>MIKKIAVTILSAGLLGGAVANSPAQAAEPSEALKLAQQLNQAFVEVAESVSKSVVIVRVANKPQAAGVFGNPLRNSPFFDQLPEEYRKFFERQQEERGDREEQPRRPRSREPVFNGQGSGLVYREDGIILTNSHVVENADKVQIVFKGGREYDGEVLGVDRQSDIAVVKIAATGLDAARMGDSSKTKVGEFAIAVGSPYELDYSVTVGHVSAKGRRVFTDQFMFDQDFIQTDASINPGNSGGPLV</sequence>
<dbReference type="Gene3D" id="2.40.10.120">
    <property type="match status" value="1"/>
</dbReference>
<evidence type="ECO:0000256" key="1">
    <source>
        <dbReference type="SAM" id="MobiDB-lite"/>
    </source>
</evidence>
<name>A0A382EF00_9ZZZZ</name>
<feature type="non-terminal residue" evidence="2">
    <location>
        <position position="245"/>
    </location>
</feature>
<protein>
    <recommendedName>
        <fullName evidence="3">Serine protease</fullName>
    </recommendedName>
</protein>
<dbReference type="PANTHER" id="PTHR22939:SF129">
    <property type="entry name" value="SERINE PROTEASE HTRA2, MITOCHONDRIAL"/>
    <property type="match status" value="1"/>
</dbReference>
<proteinExistence type="predicted"/>
<dbReference type="EMBL" id="UINC01044167">
    <property type="protein sequence ID" value="SVB49240.1"/>
    <property type="molecule type" value="Genomic_DNA"/>
</dbReference>
<evidence type="ECO:0000313" key="2">
    <source>
        <dbReference type="EMBL" id="SVB49240.1"/>
    </source>
</evidence>
<dbReference type="GO" id="GO:0004252">
    <property type="term" value="F:serine-type endopeptidase activity"/>
    <property type="evidence" value="ECO:0007669"/>
    <property type="project" value="InterPro"/>
</dbReference>
<organism evidence="2">
    <name type="scientific">marine metagenome</name>
    <dbReference type="NCBI Taxonomy" id="408172"/>
    <lineage>
        <taxon>unclassified sequences</taxon>
        <taxon>metagenomes</taxon>
        <taxon>ecological metagenomes</taxon>
    </lineage>
</organism>
<dbReference type="AlphaFoldDB" id="A0A382EF00"/>
<dbReference type="Pfam" id="PF13365">
    <property type="entry name" value="Trypsin_2"/>
    <property type="match status" value="1"/>
</dbReference>
<dbReference type="InterPro" id="IPR009003">
    <property type="entry name" value="Peptidase_S1_PA"/>
</dbReference>
<accession>A0A382EF00</accession>
<dbReference type="PANTHER" id="PTHR22939">
    <property type="entry name" value="SERINE PROTEASE FAMILY S1C HTRA-RELATED"/>
    <property type="match status" value="1"/>
</dbReference>